<protein>
    <recommendedName>
        <fullName evidence="3">SMI1/KNR4 family protein</fullName>
    </recommendedName>
</protein>
<proteinExistence type="predicted"/>
<keyword evidence="2" id="KW-1185">Reference proteome</keyword>
<name>A0A502GWN5_9BACT</name>
<dbReference type="EMBL" id="RCYZ01000005">
    <property type="protein sequence ID" value="TPG65640.1"/>
    <property type="molecule type" value="Genomic_DNA"/>
</dbReference>
<dbReference type="AlphaFoldDB" id="A0A502GWN5"/>
<reference evidence="1 2" key="1">
    <citation type="journal article" date="2019" name="Environ. Microbiol.">
        <title>Species interactions and distinct microbial communities in high Arctic permafrost affected cryosols are associated with the CH4 and CO2 gas fluxes.</title>
        <authorList>
            <person name="Altshuler I."/>
            <person name="Hamel J."/>
            <person name="Turney S."/>
            <person name="Magnuson E."/>
            <person name="Levesque R."/>
            <person name="Greer C."/>
            <person name="Whyte L.G."/>
        </authorList>
    </citation>
    <scope>NUCLEOTIDE SEQUENCE [LARGE SCALE GENOMIC DNA]</scope>
    <source>
        <strain evidence="1 2">S9.2P</strain>
    </source>
</reference>
<dbReference type="OrthoDB" id="8617543at2"/>
<dbReference type="Proteomes" id="UP000317646">
    <property type="component" value="Unassembled WGS sequence"/>
</dbReference>
<accession>A0A502GWN5</accession>
<sequence>MSEEVRRFWDRIKIAPEKWQEPSMGAEGGGFWVVAVLDNAIIWYNDIEEGFNTSPFTSWGSFEEYWCNQDELQWSVQNLFKMDKTSA</sequence>
<evidence type="ECO:0000313" key="2">
    <source>
        <dbReference type="Proteomes" id="UP000317646"/>
    </source>
</evidence>
<evidence type="ECO:0000313" key="1">
    <source>
        <dbReference type="EMBL" id="TPG65640.1"/>
    </source>
</evidence>
<organism evidence="1 2">
    <name type="scientific">Hymenobacter nivis</name>
    <dbReference type="NCBI Taxonomy" id="1850093"/>
    <lineage>
        <taxon>Bacteria</taxon>
        <taxon>Pseudomonadati</taxon>
        <taxon>Bacteroidota</taxon>
        <taxon>Cytophagia</taxon>
        <taxon>Cytophagales</taxon>
        <taxon>Hymenobacteraceae</taxon>
        <taxon>Hymenobacter</taxon>
    </lineage>
</organism>
<evidence type="ECO:0008006" key="3">
    <source>
        <dbReference type="Google" id="ProtNLM"/>
    </source>
</evidence>
<comment type="caution">
    <text evidence="1">The sequence shown here is derived from an EMBL/GenBank/DDBJ whole genome shotgun (WGS) entry which is preliminary data.</text>
</comment>
<gene>
    <name evidence="1" type="ORF">EAH73_12665</name>
</gene>